<dbReference type="Proteomes" id="UP000245699">
    <property type="component" value="Unassembled WGS sequence"/>
</dbReference>
<evidence type="ECO:0000313" key="3">
    <source>
        <dbReference type="EMBL" id="PVU97237.1"/>
    </source>
</evidence>
<evidence type="ECO:0000313" key="4">
    <source>
        <dbReference type="Proteomes" id="UP000245699"/>
    </source>
</evidence>
<keyword evidence="4" id="KW-1185">Reference proteome</keyword>
<name>A0A2T9YY39_9FUNG</name>
<feature type="compositionally biased region" description="Basic and acidic residues" evidence="1">
    <location>
        <begin position="60"/>
        <end position="72"/>
    </location>
</feature>
<feature type="compositionally biased region" description="Basic residues" evidence="1">
    <location>
        <begin position="73"/>
        <end position="87"/>
    </location>
</feature>
<sequence>MKQVYTPFLITLVGLLSTTFANVQGINQVEASQNNDILKPLNENIFVDTFKPVPLCSCEGKSKGDSRRQKDVYKHRHKSSARKRRHMKQKCHRKRGKHEIQRHKKKCAEKKCIRKGIKRGNKKIKKISNRLARFSNCFRKYCRKSKECIHDCYKKVNGKKCVKHRIAFIRKCTRSNKCSINCGLRRKTQRRIERLLKLMKMGKNIPFKKCISKKQKSKLVKKIKKISTKSNEKLVTKIIKLDRIYATNLNNLKTVGFALNKNKIIKIKKTIKITNKKRQIELNKLRNNVGPAKYTKIVKAIKKINRSQISTCKHHKTHPKIKETIVIIKKVIKSVPKEHRKIVKKIIKIDYKRSVIKKSLAKHGAKMSPPKKAEKELKLKKLTDQKKKYIEILKKKVEPKKFDKITKTITVIKKKVNTLPPKLAKKAIKKGTGKVCEKKEKIHPKIKKTVKIIKKVIKSVPKEHRKVVKKIIKIDYKRSVIKKSLAKHGAKMSPPKKAEKELKLKKLTDQKKKYIEILKKKVEPKKFDKITKTITVIKKKVNTLPPKLAKKAIKKGTGKVCEKKEKIHPKIKKTVKIIKKVIKSVPKEHRKVVKKIIKIDYKRSVIKKSLAKHGAKMSPPKKAEKELKLKKLTDQKKKYIEILKKKAEPKKFDKITKTITVIKKKVNTLPPKLAKKAIKKGTGKKSLAKHGAKMSPPKKAEKELKLKKLTDQKKKYIEILKKKVEPKKFDKITKTITVIKKKVNKLPPKLAKKAIKKGTGKVCEKKEKIHPKIKKTVKLIKKAIKITPKKHAHLVKNIIKIDNKRTSVRKSLIKGGHKMDPKKKAEKQLKLKKLTDLKKKNLAELKKIVIQKKYKEITKTLKAINKNISKLSPKLANKAFIKGTKKQDKTEVHPKIKKTVKIIKKVIKSVPKKHRKVVRKIIKIDYKRSVIKKSLAKHGAKISPPKKAEKELKLKNLTIQKKKHLEELKKVVSHKKYKKIIKTITVIKKKVNTLPPKLAKKAIKKGTGKVCEKKEKIHPKIKKTVKIIKKVIKSVPKEHRKVVNKIIKIDYKRSVIKKSLAKHGAKMSPPKKAEKELKLKKLTDQKKKYIEILKKKVEPKKFDKITKTITIIKKKKAIKKGTGKVCEKKEKIHPKIKKTVKIIKKVIKSVPKEHRKVVNKIIKIDYKRSVIKKSLAKHGAKMSPPKKAEKELKLKKLTDQKKKYIEILKKKVEPKKFDKITKTITVIKKKVNKLPPKLAKKAIKKGTGKVCEKKEKIHPKIKKTVKIIKKVIKSVPKEHRKVVKKIIKIDYKRSVIKKSLAKHGAKISPPKKAEKELKLKKLTDQKKKYIEILKKKVEPKKFDKITKTITVIKKKVNTLPPKLAKKAIKKGIGKMSSKKTILLEKIDHTDTKLRKSASSILAEMKKNFDGKPFSRKKISQLNKLLSKTIEIRNKQVKKLEKLVGEKKVITLGFKKIDSKKTLAEQIRLATKRHIQIKKKLGIKSKISSKIDNKTKKEIGVCIDEYKTSNLSLNLQPIQERLSQTQQA</sequence>
<evidence type="ECO:0000256" key="1">
    <source>
        <dbReference type="SAM" id="MobiDB-lite"/>
    </source>
</evidence>
<feature type="signal peptide" evidence="2">
    <location>
        <begin position="1"/>
        <end position="25"/>
    </location>
</feature>
<feature type="region of interest" description="Disordered" evidence="1">
    <location>
        <begin position="677"/>
        <end position="700"/>
    </location>
</feature>
<feature type="compositionally biased region" description="Basic residues" evidence="1">
    <location>
        <begin position="677"/>
        <end position="692"/>
    </location>
</feature>
<organism evidence="3 4">
    <name type="scientific">Furculomyces boomerangus</name>
    <dbReference type="NCBI Taxonomy" id="61424"/>
    <lineage>
        <taxon>Eukaryota</taxon>
        <taxon>Fungi</taxon>
        <taxon>Fungi incertae sedis</taxon>
        <taxon>Zoopagomycota</taxon>
        <taxon>Kickxellomycotina</taxon>
        <taxon>Harpellomycetes</taxon>
        <taxon>Harpellales</taxon>
        <taxon>Harpellaceae</taxon>
        <taxon>Furculomyces</taxon>
    </lineage>
</organism>
<feature type="chain" id="PRO_5015402241" evidence="2">
    <location>
        <begin position="26"/>
        <end position="1527"/>
    </location>
</feature>
<proteinExistence type="predicted"/>
<evidence type="ECO:0000256" key="2">
    <source>
        <dbReference type="SAM" id="SignalP"/>
    </source>
</evidence>
<dbReference type="EMBL" id="MBFT01000114">
    <property type="protein sequence ID" value="PVU97237.1"/>
    <property type="molecule type" value="Genomic_DNA"/>
</dbReference>
<accession>A0A2T9YY39</accession>
<feature type="region of interest" description="Disordered" evidence="1">
    <location>
        <begin position="60"/>
        <end position="87"/>
    </location>
</feature>
<gene>
    <name evidence="3" type="ORF">BB559_002111</name>
</gene>
<protein>
    <submittedName>
        <fullName evidence="3">Uncharacterized protein</fullName>
    </submittedName>
</protein>
<reference evidence="3 4" key="1">
    <citation type="journal article" date="2018" name="MBio">
        <title>Comparative Genomics Reveals the Core Gene Toolbox for the Fungus-Insect Symbiosis.</title>
        <authorList>
            <person name="Wang Y."/>
            <person name="Stata M."/>
            <person name="Wang W."/>
            <person name="Stajich J.E."/>
            <person name="White M.M."/>
            <person name="Moncalvo J.M."/>
        </authorList>
    </citation>
    <scope>NUCLEOTIDE SEQUENCE [LARGE SCALE GENOMIC DNA]</scope>
    <source>
        <strain evidence="3 4">AUS-77-4</strain>
    </source>
</reference>
<keyword evidence="2" id="KW-0732">Signal</keyword>
<comment type="caution">
    <text evidence="3">The sequence shown here is derived from an EMBL/GenBank/DDBJ whole genome shotgun (WGS) entry which is preliminary data.</text>
</comment>